<evidence type="ECO:0000259" key="2">
    <source>
        <dbReference type="Pfam" id="PF00496"/>
    </source>
</evidence>
<keyword evidence="1" id="KW-0238">DNA-binding</keyword>
<dbReference type="Proteomes" id="UP001596105">
    <property type="component" value="Unassembled WGS sequence"/>
</dbReference>
<dbReference type="Gene3D" id="3.40.190.10">
    <property type="entry name" value="Periplasmic binding protein-like II"/>
    <property type="match status" value="1"/>
</dbReference>
<keyword evidence="5" id="KW-1185">Reference proteome</keyword>
<evidence type="ECO:0000259" key="3">
    <source>
        <dbReference type="Pfam" id="PF12793"/>
    </source>
</evidence>
<protein>
    <submittedName>
        <fullName evidence="4">ABC transporter substrate-binding protein</fullName>
    </submittedName>
</protein>
<dbReference type="Pfam" id="PF00496">
    <property type="entry name" value="SBP_bac_5"/>
    <property type="match status" value="1"/>
</dbReference>
<dbReference type="Pfam" id="PF12793">
    <property type="entry name" value="SgrR_N"/>
    <property type="match status" value="1"/>
</dbReference>
<organism evidence="4 5">
    <name type="scientific">Cohnella suwonensis</name>
    <dbReference type="NCBI Taxonomy" id="696072"/>
    <lineage>
        <taxon>Bacteria</taxon>
        <taxon>Bacillati</taxon>
        <taxon>Bacillota</taxon>
        <taxon>Bacilli</taxon>
        <taxon>Bacillales</taxon>
        <taxon>Paenibacillaceae</taxon>
        <taxon>Cohnella</taxon>
    </lineage>
</organism>
<comment type="caution">
    <text evidence="4">The sequence shown here is derived from an EMBL/GenBank/DDBJ whole genome shotgun (WGS) entry which is preliminary data.</text>
</comment>
<dbReference type="EMBL" id="JBHSMH010000009">
    <property type="protein sequence ID" value="MFC5468293.1"/>
    <property type="molecule type" value="Genomic_DNA"/>
</dbReference>
<dbReference type="PANTHER" id="PTHR30290">
    <property type="entry name" value="PERIPLASMIC BINDING COMPONENT OF ABC TRANSPORTER"/>
    <property type="match status" value="1"/>
</dbReference>
<feature type="domain" description="Solute-binding protein family 5" evidence="2">
    <location>
        <begin position="179"/>
        <end position="513"/>
    </location>
</feature>
<dbReference type="RefSeq" id="WP_209751840.1">
    <property type="nucleotide sequence ID" value="NZ_JBHSMH010000009.1"/>
</dbReference>
<evidence type="ECO:0000256" key="1">
    <source>
        <dbReference type="ARBA" id="ARBA00023125"/>
    </source>
</evidence>
<evidence type="ECO:0000313" key="5">
    <source>
        <dbReference type="Proteomes" id="UP001596105"/>
    </source>
</evidence>
<dbReference type="SUPFAM" id="SSF53850">
    <property type="entry name" value="Periplasmic binding protein-like II"/>
    <property type="match status" value="1"/>
</dbReference>
<dbReference type="InterPro" id="IPR000914">
    <property type="entry name" value="SBP_5_dom"/>
</dbReference>
<dbReference type="Gene3D" id="3.10.105.10">
    <property type="entry name" value="Dipeptide-binding Protein, Domain 3"/>
    <property type="match status" value="1"/>
</dbReference>
<gene>
    <name evidence="4" type="ORF">ACFPPD_06140</name>
</gene>
<feature type="domain" description="Transcriptional regulator SgrR N-terminal HTH" evidence="3">
    <location>
        <begin position="25"/>
        <end position="104"/>
    </location>
</feature>
<sequence>MQLYQQYATLKHALLRENRHGGDEASDIPVTVKEISGWLYCTERNVKHILKRISELEWIVWMPGRGRGNRSRIRFLAVAEELLLQEAQEFARQGNLKAAMEVFRLDGLESWASEKFLAWLGGYFGYQQTEEIGGDKLRLPTKAKIYTLDPVHLYYARDVHYAKMALETLVRYDPAKRSVVPHLAHDWDCDEQGRKWTFYLRKGVKFHHGREMKASDVAYSLRRLQSGQATDTNSWLTDTFASVKALGGRIVEIELSSSNYMLPNLLSASPMSIVPEDIYRNAEANGTDISKFPVGSGPFRVAKHDEGVLVLEAFPDYWGERAHLDSVELMVIPKELENPDGSSGLRFHLGSEDFVKNIRFDYSNWRQMPVMTLGCTMLALNSIKAGPMRDAKLREAIGAALDRRELVKQLGKGIPATGFLPPRAGEPAAPEYEDRRFDDARELVKRSAYRGETLKLMSTEPLRIQAEWLIRRFGEIGLAVEVEYISNNEIPDCDRLLEGDLMLGGVVGDDDEDRCLLEMYKMNNLFVRSYMDDGMRAAADAEIVSLLAEPSNEKRNARIRGLQRLLTDGHCFHFLLHVPQNTVFNPKLQGMSINSLGFVDYKSVWFRSHSAGDSGK</sequence>
<proteinExistence type="predicted"/>
<reference evidence="5" key="1">
    <citation type="journal article" date="2019" name="Int. J. Syst. Evol. Microbiol.">
        <title>The Global Catalogue of Microorganisms (GCM) 10K type strain sequencing project: providing services to taxonomists for standard genome sequencing and annotation.</title>
        <authorList>
            <consortium name="The Broad Institute Genomics Platform"/>
            <consortium name="The Broad Institute Genome Sequencing Center for Infectious Disease"/>
            <person name="Wu L."/>
            <person name="Ma J."/>
        </authorList>
    </citation>
    <scope>NUCLEOTIDE SEQUENCE [LARGE SCALE GENOMIC DNA]</scope>
    <source>
        <strain evidence="5">CCUG 57113</strain>
    </source>
</reference>
<accession>A0ABW0LUQ3</accession>
<name>A0ABW0LUQ3_9BACL</name>
<dbReference type="PANTHER" id="PTHR30290:SF72">
    <property type="entry name" value="HTH-TYPE TRANSCRIPTIONAL REGULATOR SGRR"/>
    <property type="match status" value="1"/>
</dbReference>
<evidence type="ECO:0000313" key="4">
    <source>
        <dbReference type="EMBL" id="MFC5468293.1"/>
    </source>
</evidence>
<dbReference type="InterPro" id="IPR025370">
    <property type="entry name" value="SgrR_HTH_N"/>
</dbReference>
<dbReference type="InterPro" id="IPR039424">
    <property type="entry name" value="SBP_5"/>
</dbReference>